<dbReference type="PANTHER" id="PTHR37013:SF7">
    <property type="entry name" value="INTEGRAL MEMBRANE PROTEIN"/>
    <property type="match status" value="1"/>
</dbReference>
<feature type="domain" description="DUF7703" evidence="2">
    <location>
        <begin position="42"/>
        <end position="270"/>
    </location>
</feature>
<dbReference type="InterPro" id="IPR056120">
    <property type="entry name" value="DUF7703"/>
</dbReference>
<dbReference type="RefSeq" id="XP_022390293.1">
    <property type="nucleotide sequence ID" value="XM_022531779.1"/>
</dbReference>
<keyword evidence="1" id="KW-0812">Transmembrane</keyword>
<dbReference type="GeneID" id="34448040"/>
<gene>
    <name evidence="3" type="ORF">ABOM_004650</name>
</gene>
<feature type="transmembrane region" description="Helical" evidence="1">
    <location>
        <begin position="73"/>
        <end position="96"/>
    </location>
</feature>
<feature type="transmembrane region" description="Helical" evidence="1">
    <location>
        <begin position="38"/>
        <end position="61"/>
    </location>
</feature>
<keyword evidence="1" id="KW-0472">Membrane</keyword>
<reference evidence="3 4" key="1">
    <citation type="journal article" date="2016" name="Genome Biol. Evol.">
        <title>Draft genome sequence of an aflatoxigenic Aspergillus species, A. bombycis.</title>
        <authorList>
            <person name="Moore G.G."/>
            <person name="Mack B.M."/>
            <person name="Beltz S.B."/>
            <person name="Gilbert M.K."/>
        </authorList>
    </citation>
    <scope>NUCLEOTIDE SEQUENCE [LARGE SCALE GENOMIC DNA]</scope>
    <source>
        <strain evidence="4">NRRL 26010</strain>
    </source>
</reference>
<evidence type="ECO:0000313" key="3">
    <source>
        <dbReference type="EMBL" id="OGM46576.1"/>
    </source>
</evidence>
<dbReference type="Pfam" id="PF24802">
    <property type="entry name" value="DUF7703"/>
    <property type="match status" value="1"/>
</dbReference>
<feature type="transmembrane region" description="Helical" evidence="1">
    <location>
        <begin position="102"/>
        <end position="124"/>
    </location>
</feature>
<sequence length="293" mass="32895">MSIVVEQGFPDSDHHVLMSDGAKNGHYNPFHAQSSAEIALECVVATFIGIAWYNSIELVVLCFTTFKRYGGCYFWSLVVASISIVPFALGYALLIFKIFPSYFSVALEVAGWWGMVTGQSMVLWSRLHLVVHSRRILRWTLIMIITDAILFHVPASVLEFGAHSDNHPEFNPAFDIFERIQLVAFSVQEIVLSAIYAWAAIEMLKLTPRGHYKGILVHLLFINFVMISMDAAVVGVQYAGFFRIHVSLKAMFYSVKLKMEYAILGRLVHVAAVPVHALSSYTPTERSNSVSRI</sequence>
<accession>A0A1F8A4D5</accession>
<keyword evidence="4" id="KW-1185">Reference proteome</keyword>
<dbReference type="AlphaFoldDB" id="A0A1F8A4D5"/>
<evidence type="ECO:0000256" key="1">
    <source>
        <dbReference type="SAM" id="Phobius"/>
    </source>
</evidence>
<evidence type="ECO:0000313" key="4">
    <source>
        <dbReference type="Proteomes" id="UP000179179"/>
    </source>
</evidence>
<feature type="transmembrane region" description="Helical" evidence="1">
    <location>
        <begin position="136"/>
        <end position="162"/>
    </location>
</feature>
<feature type="transmembrane region" description="Helical" evidence="1">
    <location>
        <begin position="182"/>
        <end position="204"/>
    </location>
</feature>
<organism evidence="3 4">
    <name type="scientific">Aspergillus bombycis</name>
    <dbReference type="NCBI Taxonomy" id="109264"/>
    <lineage>
        <taxon>Eukaryota</taxon>
        <taxon>Fungi</taxon>
        <taxon>Dikarya</taxon>
        <taxon>Ascomycota</taxon>
        <taxon>Pezizomycotina</taxon>
        <taxon>Eurotiomycetes</taxon>
        <taxon>Eurotiomycetidae</taxon>
        <taxon>Eurotiales</taxon>
        <taxon>Aspergillaceae</taxon>
        <taxon>Aspergillus</taxon>
    </lineage>
</organism>
<comment type="caution">
    <text evidence="3">The sequence shown here is derived from an EMBL/GenBank/DDBJ whole genome shotgun (WGS) entry which is preliminary data.</text>
</comment>
<evidence type="ECO:0000259" key="2">
    <source>
        <dbReference type="Pfam" id="PF24802"/>
    </source>
</evidence>
<keyword evidence="1" id="KW-1133">Transmembrane helix</keyword>
<protein>
    <recommendedName>
        <fullName evidence="2">DUF7703 domain-containing protein</fullName>
    </recommendedName>
</protein>
<name>A0A1F8A4D5_9EURO</name>
<dbReference type="EMBL" id="LYCR01000030">
    <property type="protein sequence ID" value="OGM46576.1"/>
    <property type="molecule type" value="Genomic_DNA"/>
</dbReference>
<dbReference type="OrthoDB" id="405906at2759"/>
<dbReference type="PANTHER" id="PTHR37013">
    <property type="entry name" value="INTEGRAL MEMBRANE PROTEIN (AFU_ORTHOLOGUE AFUA_1G05950)-RELATED"/>
    <property type="match status" value="1"/>
</dbReference>
<proteinExistence type="predicted"/>
<feature type="transmembrane region" description="Helical" evidence="1">
    <location>
        <begin position="216"/>
        <end position="241"/>
    </location>
</feature>
<dbReference type="Proteomes" id="UP000179179">
    <property type="component" value="Unassembled WGS sequence"/>
</dbReference>